<sequence>MANYIKDIEEIPCLKPPQETFVDDPTSLKDIHLDELTFDLSNGLKTINNLHILHVVYIYASFIKFIIKLQEHPQLYDKFRQQLLQQLEEEASQSLKMNGNKTNNETDVASTSADAAATSSLESPPISNSNSTSTTNTLDSSTTTLNTDELSDKSTPTVTATTQIDDDDDGKTDVGEYTNGSGLSDIVLERSDSDEVMFNDENIDNINFNYSSNGENNEDGGSSPGNYIPIETLLENFKLNDPNPSKEDITMTNSNIYTTNFSKSIISEIEYAQRVNHSTQLSKVFQLIKTPNLPIDQFLLRIKQYSPSISIPAYLHSIFILFKLTTLLSSVTLTTNNSYRFIVGALRTCTKLLDDIYQKQSNFTHVVGVNLRDLSKMEVNFCYLINFNFNLQCLDKTLIRFLKFEFVKLCQFVKSELNDVYNEVVDSF</sequence>
<proteinExistence type="predicted"/>
<dbReference type="AlphaFoldDB" id="H8X119"/>
<dbReference type="PANTHER" id="PTHR15615">
    <property type="match status" value="1"/>
</dbReference>
<evidence type="ECO:0000256" key="1">
    <source>
        <dbReference type="SAM" id="MobiDB-lite"/>
    </source>
</evidence>
<dbReference type="HOGENOM" id="CLU_057447_0_0_1"/>
<dbReference type="Proteomes" id="UP000005018">
    <property type="component" value="Chromosome 2"/>
</dbReference>
<name>H8X119_CANO9</name>
<feature type="region of interest" description="Disordered" evidence="1">
    <location>
        <begin position="94"/>
        <end position="181"/>
    </location>
</feature>
<accession>H8X119</accession>
<dbReference type="PANTHER" id="PTHR15615:SF122">
    <property type="entry name" value="CYCLIN"/>
    <property type="match status" value="1"/>
</dbReference>
<dbReference type="InterPro" id="IPR013922">
    <property type="entry name" value="Cyclin_PHO80-like"/>
</dbReference>
<evidence type="ECO:0000313" key="3">
    <source>
        <dbReference type="Proteomes" id="UP000005018"/>
    </source>
</evidence>
<dbReference type="GO" id="GO:0019901">
    <property type="term" value="F:protein kinase binding"/>
    <property type="evidence" value="ECO:0007669"/>
    <property type="project" value="InterPro"/>
</dbReference>
<dbReference type="RefSeq" id="XP_003867496.1">
    <property type="nucleotide sequence ID" value="XM_003867448.1"/>
</dbReference>
<dbReference type="KEGG" id="cot:CORT_0B03500"/>
<feature type="compositionally biased region" description="Polar residues" evidence="1">
    <location>
        <begin position="94"/>
        <end position="105"/>
    </location>
</feature>
<evidence type="ECO:0008006" key="4">
    <source>
        <dbReference type="Google" id="ProtNLM"/>
    </source>
</evidence>
<feature type="compositionally biased region" description="Low complexity" evidence="1">
    <location>
        <begin position="106"/>
        <end position="120"/>
    </location>
</feature>
<dbReference type="GeneID" id="14539210"/>
<dbReference type="EMBL" id="HE681720">
    <property type="protein sequence ID" value="CCG22059.1"/>
    <property type="molecule type" value="Genomic_DNA"/>
</dbReference>
<dbReference type="OrthoDB" id="5304883at2759"/>
<organism evidence="2 3">
    <name type="scientific">Candida orthopsilosis (strain 90-125)</name>
    <name type="common">Yeast</name>
    <dbReference type="NCBI Taxonomy" id="1136231"/>
    <lineage>
        <taxon>Eukaryota</taxon>
        <taxon>Fungi</taxon>
        <taxon>Dikarya</taxon>
        <taxon>Ascomycota</taxon>
        <taxon>Saccharomycotina</taxon>
        <taxon>Pichiomycetes</taxon>
        <taxon>Debaryomycetaceae</taxon>
        <taxon>Candida/Lodderomyces clade</taxon>
        <taxon>Candida</taxon>
    </lineage>
</organism>
<dbReference type="GO" id="GO:0005634">
    <property type="term" value="C:nucleus"/>
    <property type="evidence" value="ECO:0007669"/>
    <property type="project" value="TreeGrafter"/>
</dbReference>
<evidence type="ECO:0000313" key="2">
    <source>
        <dbReference type="EMBL" id="CCG22059.1"/>
    </source>
</evidence>
<dbReference type="GO" id="GO:0000307">
    <property type="term" value="C:cyclin-dependent protein kinase holoenzyme complex"/>
    <property type="evidence" value="ECO:0007669"/>
    <property type="project" value="UniProtKB-ARBA"/>
</dbReference>
<dbReference type="eggNOG" id="KOG1674">
    <property type="taxonomic scope" value="Eukaryota"/>
</dbReference>
<dbReference type="Pfam" id="PF08613">
    <property type="entry name" value="Cyclin"/>
    <property type="match status" value="1"/>
</dbReference>
<feature type="compositionally biased region" description="Low complexity" evidence="1">
    <location>
        <begin position="127"/>
        <end position="148"/>
    </location>
</feature>
<dbReference type="Gene3D" id="1.10.472.10">
    <property type="entry name" value="Cyclin-like"/>
    <property type="match status" value="1"/>
</dbReference>
<keyword evidence="3" id="KW-1185">Reference proteome</keyword>
<protein>
    <recommendedName>
        <fullName evidence="4">Cyclin</fullName>
    </recommendedName>
</protein>
<gene>
    <name evidence="2" type="ORF">CORT_0B03500</name>
</gene>
<dbReference type="GO" id="GO:0016538">
    <property type="term" value="F:cyclin-dependent protein serine/threonine kinase regulator activity"/>
    <property type="evidence" value="ECO:0007669"/>
    <property type="project" value="TreeGrafter"/>
</dbReference>
<reference evidence="2 3" key="1">
    <citation type="journal article" date="2012" name="PLoS ONE">
        <title>Sequence and analysis of the genome of the pathogenic yeast Candida orthopsilosis.</title>
        <authorList>
            <person name="Riccombeni A."/>
            <person name="Vidanes G."/>
            <person name="Proux-Wera E."/>
            <person name="Wolfe K.H."/>
            <person name="Butler G."/>
        </authorList>
    </citation>
    <scope>NUCLEOTIDE SEQUENCE [LARGE SCALE GENOMIC DNA]</scope>
    <source>
        <strain evidence="2 3">Co 90-125</strain>
    </source>
</reference>